<dbReference type="Gene3D" id="3.40.1170.60">
    <property type="match status" value="1"/>
</dbReference>
<dbReference type="InterPro" id="IPR043128">
    <property type="entry name" value="Rev_trsase/Diguanyl_cyclase"/>
</dbReference>
<evidence type="ECO:0000256" key="4">
    <source>
        <dbReference type="ARBA" id="ARBA00022490"/>
    </source>
</evidence>
<dbReference type="Gene3D" id="1.10.150.20">
    <property type="entry name" value="5' to 3' exonuclease, C-terminal subdomain"/>
    <property type="match status" value="1"/>
</dbReference>
<keyword evidence="7 15" id="KW-0235">DNA replication</keyword>
<evidence type="ECO:0000256" key="12">
    <source>
        <dbReference type="ARBA" id="ARBA00023125"/>
    </source>
</evidence>
<dbReference type="InterPro" id="IPR022880">
    <property type="entry name" value="DNApol_IV"/>
</dbReference>
<evidence type="ECO:0000313" key="17">
    <source>
        <dbReference type="EMBL" id="GGJ81655.1"/>
    </source>
</evidence>
<dbReference type="InterPro" id="IPR043502">
    <property type="entry name" value="DNA/RNA_pol_sf"/>
</dbReference>
<keyword evidence="3 15" id="KW-0515">Mutator protein</keyword>
<evidence type="ECO:0000256" key="5">
    <source>
        <dbReference type="ARBA" id="ARBA00022679"/>
    </source>
</evidence>
<dbReference type="GO" id="GO:0042276">
    <property type="term" value="P:error-prone translesion synthesis"/>
    <property type="evidence" value="ECO:0007669"/>
    <property type="project" value="TreeGrafter"/>
</dbReference>
<comment type="similarity">
    <text evidence="2 15">Belongs to the DNA polymerase type-Y family.</text>
</comment>
<evidence type="ECO:0000256" key="1">
    <source>
        <dbReference type="ARBA" id="ARBA00004496"/>
    </source>
</evidence>
<reference evidence="17" key="1">
    <citation type="journal article" date="2014" name="Int. J. Syst. Evol. Microbiol.">
        <title>Complete genome sequence of Corynebacterium casei LMG S-19264T (=DSM 44701T), isolated from a smear-ripened cheese.</title>
        <authorList>
            <consortium name="US DOE Joint Genome Institute (JGI-PGF)"/>
            <person name="Walter F."/>
            <person name="Albersmeier A."/>
            <person name="Kalinowski J."/>
            <person name="Ruckert C."/>
        </authorList>
    </citation>
    <scope>NUCLEOTIDE SEQUENCE</scope>
    <source>
        <strain evidence="17">JCM 14371</strain>
    </source>
</reference>
<keyword evidence="4 15" id="KW-0963">Cytoplasm</keyword>
<dbReference type="InterPro" id="IPR001126">
    <property type="entry name" value="UmuC"/>
</dbReference>
<dbReference type="EMBL" id="BMOE01000010">
    <property type="protein sequence ID" value="GGJ81655.1"/>
    <property type="molecule type" value="Genomic_DNA"/>
</dbReference>
<dbReference type="NCBIfam" id="NF002677">
    <property type="entry name" value="PRK02406.1"/>
    <property type="match status" value="1"/>
</dbReference>
<reference evidence="17" key="2">
    <citation type="submission" date="2020-09" db="EMBL/GenBank/DDBJ databases">
        <authorList>
            <person name="Sun Q."/>
            <person name="Ohkuma M."/>
        </authorList>
    </citation>
    <scope>NUCLEOTIDE SEQUENCE</scope>
    <source>
        <strain evidence="17">JCM 14371</strain>
    </source>
</reference>
<evidence type="ECO:0000256" key="2">
    <source>
        <dbReference type="ARBA" id="ARBA00010945"/>
    </source>
</evidence>
<evidence type="ECO:0000256" key="11">
    <source>
        <dbReference type="ARBA" id="ARBA00022932"/>
    </source>
</evidence>
<dbReference type="InterPro" id="IPR053848">
    <property type="entry name" value="IMS_HHH_1"/>
</dbReference>
<evidence type="ECO:0000259" key="16">
    <source>
        <dbReference type="PROSITE" id="PS50173"/>
    </source>
</evidence>
<dbReference type="GO" id="GO:0003684">
    <property type="term" value="F:damaged DNA binding"/>
    <property type="evidence" value="ECO:0007669"/>
    <property type="project" value="InterPro"/>
</dbReference>
<comment type="subunit">
    <text evidence="15">Monomer.</text>
</comment>
<dbReference type="InterPro" id="IPR017961">
    <property type="entry name" value="DNA_pol_Y-fam_little_finger"/>
</dbReference>
<evidence type="ECO:0000256" key="10">
    <source>
        <dbReference type="ARBA" id="ARBA00022842"/>
    </source>
</evidence>
<dbReference type="Pfam" id="PF00817">
    <property type="entry name" value="IMS"/>
    <property type="match status" value="1"/>
</dbReference>
<evidence type="ECO:0000256" key="14">
    <source>
        <dbReference type="ARBA" id="ARBA00049244"/>
    </source>
</evidence>
<organism evidence="17 18">
    <name type="scientific">Deinococcus aquiradiocola</name>
    <dbReference type="NCBI Taxonomy" id="393059"/>
    <lineage>
        <taxon>Bacteria</taxon>
        <taxon>Thermotogati</taxon>
        <taxon>Deinococcota</taxon>
        <taxon>Deinococci</taxon>
        <taxon>Deinococcales</taxon>
        <taxon>Deinococcaceae</taxon>
        <taxon>Deinococcus</taxon>
    </lineage>
</organism>
<keyword evidence="10 15" id="KW-0460">Magnesium</keyword>
<evidence type="ECO:0000256" key="15">
    <source>
        <dbReference type="HAMAP-Rule" id="MF_01113"/>
    </source>
</evidence>
<evidence type="ECO:0000256" key="7">
    <source>
        <dbReference type="ARBA" id="ARBA00022705"/>
    </source>
</evidence>
<comment type="cofactor">
    <cofactor evidence="15">
        <name>Mg(2+)</name>
        <dbReference type="ChEBI" id="CHEBI:18420"/>
    </cofactor>
    <text evidence="15">Binds 2 magnesium ions per subunit.</text>
</comment>
<dbReference type="GO" id="GO:0003887">
    <property type="term" value="F:DNA-directed DNA polymerase activity"/>
    <property type="evidence" value="ECO:0007669"/>
    <property type="project" value="UniProtKB-UniRule"/>
</dbReference>
<dbReference type="CDD" id="cd03586">
    <property type="entry name" value="PolY_Pol_IV_kappa"/>
    <property type="match status" value="1"/>
</dbReference>
<dbReference type="GO" id="GO:0006281">
    <property type="term" value="P:DNA repair"/>
    <property type="evidence" value="ECO:0007669"/>
    <property type="project" value="UniProtKB-UniRule"/>
</dbReference>
<name>A0A917PJY2_9DEIO</name>
<dbReference type="InterPro" id="IPR036775">
    <property type="entry name" value="DNA_pol_Y-fam_lit_finger_sf"/>
</dbReference>
<accession>A0A917PJY2</accession>
<keyword evidence="9 15" id="KW-0227">DNA damage</keyword>
<protein>
    <recommendedName>
        <fullName evidence="15">DNA polymerase IV</fullName>
        <shortName evidence="15">Pol IV</shortName>
        <ecNumber evidence="15">2.7.7.7</ecNumber>
    </recommendedName>
</protein>
<dbReference type="EC" id="2.7.7.7" evidence="15"/>
<dbReference type="InterPro" id="IPR050116">
    <property type="entry name" value="DNA_polymerase-Y"/>
</dbReference>
<dbReference type="GO" id="GO:0005829">
    <property type="term" value="C:cytosol"/>
    <property type="evidence" value="ECO:0007669"/>
    <property type="project" value="TreeGrafter"/>
</dbReference>
<dbReference type="FunFam" id="3.40.1170.60:FF:000001">
    <property type="entry name" value="DNA polymerase IV"/>
    <property type="match status" value="1"/>
</dbReference>
<keyword evidence="5 15" id="KW-0808">Transferase</keyword>
<dbReference type="SUPFAM" id="SSF100879">
    <property type="entry name" value="Lesion bypass DNA polymerase (Y-family), little finger domain"/>
    <property type="match status" value="1"/>
</dbReference>
<keyword evidence="18" id="KW-1185">Reference proteome</keyword>
<comment type="function">
    <text evidence="15">Poorly processive, error-prone DNA polymerase involved in untargeted mutagenesis. Copies undamaged DNA at stalled replication forks, which arise in vivo from mismatched or misaligned primer ends. These misaligned primers can be extended by PolIV. Exhibits no 3'-5' exonuclease (proofreading) activity. May be involved in translesional synthesis, in conjunction with the beta clamp from PolIII.</text>
</comment>
<dbReference type="SUPFAM" id="SSF56672">
    <property type="entry name" value="DNA/RNA polymerases"/>
    <property type="match status" value="1"/>
</dbReference>
<comment type="subcellular location">
    <subcellularLocation>
        <location evidence="1 15">Cytoplasm</location>
    </subcellularLocation>
</comment>
<dbReference type="Pfam" id="PF11799">
    <property type="entry name" value="IMS_C"/>
    <property type="match status" value="1"/>
</dbReference>
<dbReference type="GO" id="GO:0000287">
    <property type="term" value="F:magnesium ion binding"/>
    <property type="evidence" value="ECO:0007669"/>
    <property type="project" value="UniProtKB-UniRule"/>
</dbReference>
<dbReference type="PANTHER" id="PTHR11076">
    <property type="entry name" value="DNA REPAIR POLYMERASE UMUC / TRANSFERASE FAMILY MEMBER"/>
    <property type="match status" value="1"/>
</dbReference>
<dbReference type="GO" id="GO:0006261">
    <property type="term" value="P:DNA-templated DNA replication"/>
    <property type="evidence" value="ECO:0007669"/>
    <property type="project" value="UniProtKB-UniRule"/>
</dbReference>
<comment type="catalytic activity">
    <reaction evidence="14 15">
        <text>DNA(n) + a 2'-deoxyribonucleoside 5'-triphosphate = DNA(n+1) + diphosphate</text>
        <dbReference type="Rhea" id="RHEA:22508"/>
        <dbReference type="Rhea" id="RHEA-COMP:17339"/>
        <dbReference type="Rhea" id="RHEA-COMP:17340"/>
        <dbReference type="ChEBI" id="CHEBI:33019"/>
        <dbReference type="ChEBI" id="CHEBI:61560"/>
        <dbReference type="ChEBI" id="CHEBI:173112"/>
        <dbReference type="EC" id="2.7.7.7"/>
    </reaction>
</comment>
<keyword evidence="6 15" id="KW-0548">Nucleotidyltransferase</keyword>
<evidence type="ECO:0000256" key="9">
    <source>
        <dbReference type="ARBA" id="ARBA00022763"/>
    </source>
</evidence>
<dbReference type="Pfam" id="PF21999">
    <property type="entry name" value="IMS_HHH_1"/>
    <property type="match status" value="1"/>
</dbReference>
<dbReference type="HAMAP" id="MF_01113">
    <property type="entry name" value="DNApol_IV"/>
    <property type="match status" value="1"/>
</dbReference>
<evidence type="ECO:0000256" key="3">
    <source>
        <dbReference type="ARBA" id="ARBA00022457"/>
    </source>
</evidence>
<evidence type="ECO:0000256" key="13">
    <source>
        <dbReference type="ARBA" id="ARBA00023204"/>
    </source>
</evidence>
<feature type="site" description="Substrate discrimination" evidence="15">
    <location>
        <position position="32"/>
    </location>
</feature>
<evidence type="ECO:0000256" key="6">
    <source>
        <dbReference type="ARBA" id="ARBA00022695"/>
    </source>
</evidence>
<keyword evidence="13 15" id="KW-0234">DNA repair</keyword>
<feature type="domain" description="UmuC" evidence="16">
    <location>
        <begin position="23"/>
        <end position="203"/>
    </location>
</feature>
<dbReference type="Proteomes" id="UP000635726">
    <property type="component" value="Unassembled WGS sequence"/>
</dbReference>
<evidence type="ECO:0000313" key="18">
    <source>
        <dbReference type="Proteomes" id="UP000635726"/>
    </source>
</evidence>
<dbReference type="Gene3D" id="3.30.1490.100">
    <property type="entry name" value="DNA polymerase, Y-family, little finger domain"/>
    <property type="match status" value="1"/>
</dbReference>
<feature type="active site" evidence="15">
    <location>
        <position position="122"/>
    </location>
</feature>
<dbReference type="GO" id="GO:0009432">
    <property type="term" value="P:SOS response"/>
    <property type="evidence" value="ECO:0007669"/>
    <property type="project" value="TreeGrafter"/>
</dbReference>
<comment type="caution">
    <text evidence="17">The sequence shown here is derived from an EMBL/GenBank/DDBJ whole genome shotgun (WGS) entry which is preliminary data.</text>
</comment>
<dbReference type="AlphaFoldDB" id="A0A917PJY2"/>
<dbReference type="Gene3D" id="3.30.70.270">
    <property type="match status" value="1"/>
</dbReference>
<dbReference type="PANTHER" id="PTHR11076:SF33">
    <property type="entry name" value="DNA POLYMERASE KAPPA"/>
    <property type="match status" value="1"/>
</dbReference>
<gene>
    <name evidence="15 17" type="primary">dinB</name>
    <name evidence="17" type="ORF">GCM10008939_26980</name>
</gene>
<evidence type="ECO:0000256" key="8">
    <source>
        <dbReference type="ARBA" id="ARBA00022723"/>
    </source>
</evidence>
<sequence>MDGMSAAPTTPAAPDGRGVVRRIVHVDMDAFYASVEVRDRPELRGLPVAVAHDSRRGVVLTASYEARTYGVRSAMPTRMAQARCPHLILVPPRMDVYRQVSERIRAVFARYTDLVEPLSLDEAYLDVTDPREGPRSGTLIARAVKADILRETGLTASAGVSHTKFLAKVASDLHKPDGLTVIRPEEAQAVIDALPIAAFHGVGPATARRMAEHGIRTGADLRAQTLADLRAWFGAHGEHYHRVSRGVDERPVAPDRERKSVGVERTFETDLRTLSEVRAALPALAAALAVRAARAGYAGRSVVLKLKFADHSVVTRRTGGAPPAPDAAQFEALGAALLTPQLLAGRRVRLVGLSVTGHVPDTRTEPLQPRLFPLP</sequence>
<keyword evidence="12 15" id="KW-0238">DNA-binding</keyword>
<feature type="binding site" evidence="15">
    <location>
        <position position="121"/>
    </location>
    <ligand>
        <name>Mg(2+)</name>
        <dbReference type="ChEBI" id="CHEBI:18420"/>
    </ligand>
</feature>
<dbReference type="PROSITE" id="PS50173">
    <property type="entry name" value="UMUC"/>
    <property type="match status" value="1"/>
</dbReference>
<keyword evidence="8 15" id="KW-0479">Metal-binding</keyword>
<proteinExistence type="inferred from homology"/>
<feature type="binding site" evidence="15">
    <location>
        <position position="27"/>
    </location>
    <ligand>
        <name>Mg(2+)</name>
        <dbReference type="ChEBI" id="CHEBI:18420"/>
    </ligand>
</feature>
<keyword evidence="11 15" id="KW-0239">DNA-directed DNA polymerase</keyword>